<organism evidence="1">
    <name type="scientific">Roseihalotalea indica</name>
    <dbReference type="NCBI Taxonomy" id="2867963"/>
    <lineage>
        <taxon>Bacteria</taxon>
        <taxon>Pseudomonadati</taxon>
        <taxon>Bacteroidota</taxon>
        <taxon>Cytophagia</taxon>
        <taxon>Cytophagales</taxon>
        <taxon>Catalimonadaceae</taxon>
        <taxon>Roseihalotalea</taxon>
    </lineage>
</organism>
<reference evidence="1" key="2">
    <citation type="journal article" date="2024" name="Antonie Van Leeuwenhoek">
        <title>Roseihalotalea indica gen. nov., sp. nov., a halophilic Bacteroidetes from mesopelagic Southwest Indian Ocean with higher carbohydrate metabolic potential.</title>
        <authorList>
            <person name="Chen B."/>
            <person name="Zhang M."/>
            <person name="Lin D."/>
            <person name="Ye J."/>
            <person name="Tang K."/>
        </authorList>
    </citation>
    <scope>NUCLEOTIDE SEQUENCE</scope>
    <source>
        <strain evidence="1">TK19036</strain>
    </source>
</reference>
<gene>
    <name evidence="1" type="ORF">K4G66_24005</name>
</gene>
<name>A0AA49JIJ8_9BACT</name>
<dbReference type="EMBL" id="CP120682">
    <property type="protein sequence ID" value="WKN35442.1"/>
    <property type="molecule type" value="Genomic_DNA"/>
</dbReference>
<reference evidence="1" key="1">
    <citation type="journal article" date="2023" name="Comput. Struct. Biotechnol. J.">
        <title>Discovery of a novel marine Bacteroidetes with a rich repertoire of carbohydrate-active enzymes.</title>
        <authorList>
            <person name="Chen B."/>
            <person name="Liu G."/>
            <person name="Chen Q."/>
            <person name="Wang H."/>
            <person name="Liu L."/>
            <person name="Tang K."/>
        </authorList>
    </citation>
    <scope>NUCLEOTIDE SEQUENCE</scope>
    <source>
        <strain evidence="1">TK19036</strain>
    </source>
</reference>
<proteinExistence type="predicted"/>
<evidence type="ECO:0000313" key="1">
    <source>
        <dbReference type="EMBL" id="WKN35442.1"/>
    </source>
</evidence>
<accession>A0AA49JIJ8</accession>
<dbReference type="AlphaFoldDB" id="A0AA49JIJ8"/>
<sequence length="206" mass="23669">MNTQRFVAALNKRYFKGVIRCFNVLYYFDDSFFENALKWLAKTTREEGVVLIGGNWAASTECYYNVSKKQGDVLVNKEFAFSLDCINPIGIVTWFANYDDDRQTNQLLKYISILRKDKVFMETFHTFNDGQRKKYGICPRDEQGYYGIPDPTINPQELWVRVGAMSQEFHQSGLSQQAADVLKRTGLHAIVNEVGHLAVIPNKQTS</sequence>
<protein>
    <submittedName>
        <fullName evidence="1">Uncharacterized protein</fullName>
    </submittedName>
</protein>